<sequence>MSHRFTRALGASLLVTALATSLVGCGGEEAGTTTTELSATEHNDADVAFARDMVQHHAQAVAMVDLTRGRDLDPEVAQLAEGIRDAQVPEIETFSDWLGDWDEEVPPTMLDHANAGHGSGDMSETMEGMDDAMPGMMSGADMDALQAAGAGDFQTMWLEMMIEHHEGAVEMARTEQEDGRYRPAVELAAEIEESQGVEIETMRDLLG</sequence>
<accession>A0ABS2M8K6</accession>
<feature type="signal peptide" evidence="1">
    <location>
        <begin position="1"/>
        <end position="26"/>
    </location>
</feature>
<dbReference type="Gene3D" id="1.20.1260.10">
    <property type="match status" value="1"/>
</dbReference>
<evidence type="ECO:0000313" key="3">
    <source>
        <dbReference type="EMBL" id="MBM7507500.1"/>
    </source>
</evidence>
<evidence type="ECO:0000259" key="2">
    <source>
        <dbReference type="Pfam" id="PF03713"/>
    </source>
</evidence>
<reference evidence="3 4" key="1">
    <citation type="submission" date="2021-01" db="EMBL/GenBank/DDBJ databases">
        <title>Sequencing the genomes of 1000 actinobacteria strains.</title>
        <authorList>
            <person name="Klenk H.-P."/>
        </authorList>
    </citation>
    <scope>NUCLEOTIDE SEQUENCE [LARGE SCALE GENOMIC DNA]</scope>
    <source>
        <strain evidence="3 4">DSM 18239</strain>
    </source>
</reference>
<name>A0ABS2M8K6_9ACTN</name>
<dbReference type="PROSITE" id="PS51257">
    <property type="entry name" value="PROKAR_LIPOPROTEIN"/>
    <property type="match status" value="1"/>
</dbReference>
<comment type="caution">
    <text evidence="3">The sequence shown here is derived from an EMBL/GenBank/DDBJ whole genome shotgun (WGS) entry which is preliminary data.</text>
</comment>
<dbReference type="EMBL" id="JAFBBZ010000001">
    <property type="protein sequence ID" value="MBM7507500.1"/>
    <property type="molecule type" value="Genomic_DNA"/>
</dbReference>
<feature type="domain" description="DUF305" evidence="2">
    <location>
        <begin position="46"/>
        <end position="206"/>
    </location>
</feature>
<organism evidence="3 4">
    <name type="scientific">Nocardioides salarius</name>
    <dbReference type="NCBI Taxonomy" id="374513"/>
    <lineage>
        <taxon>Bacteria</taxon>
        <taxon>Bacillati</taxon>
        <taxon>Actinomycetota</taxon>
        <taxon>Actinomycetes</taxon>
        <taxon>Propionibacteriales</taxon>
        <taxon>Nocardioidaceae</taxon>
        <taxon>Nocardioides</taxon>
    </lineage>
</organism>
<feature type="chain" id="PRO_5047211418" evidence="1">
    <location>
        <begin position="27"/>
        <end position="207"/>
    </location>
</feature>
<dbReference type="PANTHER" id="PTHR36933:SF1">
    <property type="entry name" value="SLL0788 PROTEIN"/>
    <property type="match status" value="1"/>
</dbReference>
<keyword evidence="1" id="KW-0732">Signal</keyword>
<dbReference type="InterPro" id="IPR005183">
    <property type="entry name" value="DUF305_CopM-like"/>
</dbReference>
<protein>
    <submittedName>
        <fullName evidence="3">Uncharacterized protein (DUF305 family)</fullName>
    </submittedName>
</protein>
<evidence type="ECO:0000313" key="4">
    <source>
        <dbReference type="Proteomes" id="UP000732378"/>
    </source>
</evidence>
<proteinExistence type="predicted"/>
<gene>
    <name evidence="3" type="ORF">JOE61_001314</name>
</gene>
<dbReference type="RefSeq" id="WP_193670121.1">
    <property type="nucleotide sequence ID" value="NZ_JACDTV010000012.1"/>
</dbReference>
<dbReference type="Pfam" id="PF03713">
    <property type="entry name" value="DUF305"/>
    <property type="match status" value="1"/>
</dbReference>
<dbReference type="InterPro" id="IPR012347">
    <property type="entry name" value="Ferritin-like"/>
</dbReference>
<dbReference type="PANTHER" id="PTHR36933">
    <property type="entry name" value="SLL0788 PROTEIN"/>
    <property type="match status" value="1"/>
</dbReference>
<dbReference type="Proteomes" id="UP000732378">
    <property type="component" value="Unassembled WGS sequence"/>
</dbReference>
<evidence type="ECO:0000256" key="1">
    <source>
        <dbReference type="SAM" id="SignalP"/>
    </source>
</evidence>
<keyword evidence="4" id="KW-1185">Reference proteome</keyword>